<dbReference type="PANTHER" id="PTHR30591:SF1">
    <property type="entry name" value="RECBCD ENZYME SUBUNIT RECC"/>
    <property type="match status" value="1"/>
</dbReference>
<dbReference type="Pfam" id="PF12705">
    <property type="entry name" value="PDDEXK_1"/>
    <property type="match status" value="1"/>
</dbReference>
<dbReference type="Gene3D" id="3.90.320.10">
    <property type="match status" value="1"/>
</dbReference>
<organism evidence="11 12">
    <name type="scientific">Guopingia tenuis</name>
    <dbReference type="NCBI Taxonomy" id="2763656"/>
    <lineage>
        <taxon>Bacteria</taxon>
        <taxon>Bacillati</taxon>
        <taxon>Bacillota</taxon>
        <taxon>Clostridia</taxon>
        <taxon>Christensenellales</taxon>
        <taxon>Christensenellaceae</taxon>
        <taxon>Guopingia</taxon>
    </lineage>
</organism>
<keyword evidence="2" id="KW-0547">Nucleotide-binding</keyword>
<dbReference type="GO" id="GO:0004386">
    <property type="term" value="F:helicase activity"/>
    <property type="evidence" value="ECO:0007669"/>
    <property type="project" value="UniProtKB-KW"/>
</dbReference>
<keyword evidence="6" id="KW-0269">Exonuclease</keyword>
<evidence type="ECO:0000256" key="2">
    <source>
        <dbReference type="ARBA" id="ARBA00022741"/>
    </source>
</evidence>
<evidence type="ECO:0000259" key="10">
    <source>
        <dbReference type="PROSITE" id="PS51217"/>
    </source>
</evidence>
<dbReference type="GO" id="GO:0006281">
    <property type="term" value="P:DNA repair"/>
    <property type="evidence" value="ECO:0007669"/>
    <property type="project" value="UniProtKB-KW"/>
</dbReference>
<dbReference type="InterPro" id="IPR014017">
    <property type="entry name" value="DNA_helicase_UvrD-like_C"/>
</dbReference>
<keyword evidence="3" id="KW-0227">DNA damage</keyword>
<evidence type="ECO:0000256" key="5">
    <source>
        <dbReference type="ARBA" id="ARBA00022806"/>
    </source>
</evidence>
<dbReference type="SUPFAM" id="SSF52980">
    <property type="entry name" value="Restriction endonuclease-like"/>
    <property type="match status" value="1"/>
</dbReference>
<protein>
    <submittedName>
        <fullName evidence="11">PD-(D/E)XK nuclease family protein</fullName>
    </submittedName>
</protein>
<dbReference type="EMBL" id="JACRSS010000002">
    <property type="protein sequence ID" value="MBC8538589.1"/>
    <property type="molecule type" value="Genomic_DNA"/>
</dbReference>
<dbReference type="InterPro" id="IPR049035">
    <property type="entry name" value="ADDB_N"/>
</dbReference>
<sequence length="1078" mass="120844">MEIFFGGDRETLEKKFFAMAAQCLADEARETVILVPAQASFLVESQLMKRCHVAGFLQLEVLSFEKLTERLLSRCGGRAIPALDKAGLCMLAKEALNAKREEMRVLDGKKDGELHVKVAELVSAMKMENISPEDLAGLAKGHPSEAKLLDIALLYREMQDRAGAEMMDARDLEAYAAALIEKGGYFAGKTVLVHGFDLFPERRMQTLVHIARAAEDMRITFEAEEENPVFEKQNANRRKLARLMEAAGIRVRETALPQDAGLPGEIVHVMENLYAYPYRQWKKEPENIEIVEAGDKQGEVEYIAGRILELACRQGLRMRDMEVLAGNPAAYSAPVRDIFAKAGIPFFMEEKRPLLDNALARFLLSAVDLFKGKQWRMFDALRHLKAGFLPLSQAETDRLCAYIREYGIRGSMLKKPLAKAPEEIEELRSRAFSPLLETEEQWRAGGEIAGLLLQYMENLGVRETLEKQAGETEAAGFAPEARYLSRVYEKTCELLEQTALFTRSMDMADFGDILESGLVGSEIAVVPPRVDEVVVGDIAHSIFPRKKVVFVLGANDGALPAAGSSGGLINDYEMEKLKENQPNFPDKLSFDDQKSHIRRALYSGEKLVMCYNKADGMPSHLVHRLFRLFPELKLHSAGEASPYTAAAGMESLAEELRRRSEGEKMEGSLIPAYIKENRGMLLDLLPWVGYENRPAQLGKGVAAGLYGARKASVSSIEDFYRCPYKHFLDYGIRPAELREYEEDVQEAGLYVHDLMDKFARNLAKNHLDWAEVDDAQLKNIIDATAEEQRESHNRGVFTKKRYAFTEKRLREEAVMAAKAVRSQLHGTGVKIIASEKGFGFRDGMLLKTPGGTISLRGKIDRVDAAKIDGKTYLRVVDYKTGHKKFTPADAFYGLNIQLLVYLMAVESWCRTQGSAAIPAGGFYFSIDLPYIEPDQTEEDRFYLFRMNGFLLSEAAVAVGMDPAREGSLRSMNARLGTDKESGELIVKEGENSFSRTQLRELMEYTRELIARAAGDIYGGSLAMRPVCGGGDNACAYCAYHSICRFDEAHAANRRRWKEPLKKQEVLERIEREEVRDDG</sequence>
<comment type="caution">
    <text evidence="11">The sequence shown here is derived from an EMBL/GenBank/DDBJ whole genome shotgun (WGS) entry which is preliminary data.</text>
</comment>
<dbReference type="InterPro" id="IPR027417">
    <property type="entry name" value="P-loop_NTPase"/>
</dbReference>
<dbReference type="RefSeq" id="WP_249280320.1">
    <property type="nucleotide sequence ID" value="NZ_JACRSS010000002.1"/>
</dbReference>
<dbReference type="InterPro" id="IPR038726">
    <property type="entry name" value="PDDEXK_AddAB-type"/>
</dbReference>
<dbReference type="Proteomes" id="UP000617951">
    <property type="component" value="Unassembled WGS sequence"/>
</dbReference>
<keyword evidence="5" id="KW-0347">Helicase</keyword>
<dbReference type="InterPro" id="IPR011604">
    <property type="entry name" value="PDDEXK-like_dom_sf"/>
</dbReference>
<evidence type="ECO:0000256" key="1">
    <source>
        <dbReference type="ARBA" id="ARBA00022722"/>
    </source>
</evidence>
<evidence type="ECO:0000256" key="4">
    <source>
        <dbReference type="ARBA" id="ARBA00022801"/>
    </source>
</evidence>
<dbReference type="SUPFAM" id="SSF52540">
    <property type="entry name" value="P-loop containing nucleoside triphosphate hydrolases"/>
    <property type="match status" value="1"/>
</dbReference>
<dbReference type="Pfam" id="PF21445">
    <property type="entry name" value="ADDB_N"/>
    <property type="match status" value="1"/>
</dbReference>
<name>A0A926DJU6_9FIRM</name>
<keyword evidence="12" id="KW-1185">Reference proteome</keyword>
<dbReference type="Gene3D" id="3.40.50.300">
    <property type="entry name" value="P-loop containing nucleotide triphosphate hydrolases"/>
    <property type="match status" value="4"/>
</dbReference>
<evidence type="ECO:0000256" key="6">
    <source>
        <dbReference type="ARBA" id="ARBA00022839"/>
    </source>
</evidence>
<dbReference type="GO" id="GO:0004527">
    <property type="term" value="F:exonuclease activity"/>
    <property type="evidence" value="ECO:0007669"/>
    <property type="project" value="UniProtKB-KW"/>
</dbReference>
<dbReference type="GO" id="GO:0005524">
    <property type="term" value="F:ATP binding"/>
    <property type="evidence" value="ECO:0007669"/>
    <property type="project" value="UniProtKB-KW"/>
</dbReference>
<gene>
    <name evidence="11" type="ORF">H8693_06540</name>
</gene>
<keyword evidence="7" id="KW-0067">ATP-binding</keyword>
<feature type="domain" description="UvrD-like helicase C-terminal" evidence="10">
    <location>
        <begin position="257"/>
        <end position="523"/>
    </location>
</feature>
<evidence type="ECO:0000256" key="3">
    <source>
        <dbReference type="ARBA" id="ARBA00022763"/>
    </source>
</evidence>
<dbReference type="PROSITE" id="PS51217">
    <property type="entry name" value="UVRD_HELICASE_CTER"/>
    <property type="match status" value="1"/>
</dbReference>
<accession>A0A926DJU6</accession>
<proteinExistence type="predicted"/>
<evidence type="ECO:0000313" key="11">
    <source>
        <dbReference type="EMBL" id="MBC8538589.1"/>
    </source>
</evidence>
<dbReference type="PANTHER" id="PTHR30591">
    <property type="entry name" value="RECBCD ENZYME SUBUNIT RECC"/>
    <property type="match status" value="1"/>
</dbReference>
<keyword evidence="4" id="KW-0378">Hydrolase</keyword>
<evidence type="ECO:0000256" key="8">
    <source>
        <dbReference type="ARBA" id="ARBA00023125"/>
    </source>
</evidence>
<dbReference type="GO" id="GO:0006310">
    <property type="term" value="P:DNA recombination"/>
    <property type="evidence" value="ECO:0007669"/>
    <property type="project" value="TreeGrafter"/>
</dbReference>
<dbReference type="GO" id="GO:0003677">
    <property type="term" value="F:DNA binding"/>
    <property type="evidence" value="ECO:0007669"/>
    <property type="project" value="UniProtKB-KW"/>
</dbReference>
<keyword evidence="9" id="KW-0234">DNA repair</keyword>
<dbReference type="InterPro" id="IPR011335">
    <property type="entry name" value="Restrct_endonuc-II-like"/>
</dbReference>
<evidence type="ECO:0000256" key="7">
    <source>
        <dbReference type="ARBA" id="ARBA00022840"/>
    </source>
</evidence>
<keyword evidence="1" id="KW-0540">Nuclease</keyword>
<dbReference type="AlphaFoldDB" id="A0A926DJU6"/>
<keyword evidence="8" id="KW-0238">DNA-binding</keyword>
<reference evidence="11" key="1">
    <citation type="submission" date="2020-08" db="EMBL/GenBank/DDBJ databases">
        <title>Genome public.</title>
        <authorList>
            <person name="Liu C."/>
            <person name="Sun Q."/>
        </authorList>
    </citation>
    <scope>NUCLEOTIDE SEQUENCE</scope>
    <source>
        <strain evidence="11">NSJ-63</strain>
    </source>
</reference>
<evidence type="ECO:0000313" key="12">
    <source>
        <dbReference type="Proteomes" id="UP000617951"/>
    </source>
</evidence>
<evidence type="ECO:0000256" key="9">
    <source>
        <dbReference type="ARBA" id="ARBA00023204"/>
    </source>
</evidence>